<comment type="caution">
    <text evidence="4">The sequence shown here is derived from an EMBL/GenBank/DDBJ whole genome shotgun (WGS) entry which is preliminary data.</text>
</comment>
<keyword evidence="5" id="KW-1185">Reference proteome</keyword>
<gene>
    <name evidence="4" type="ORF">SAMN02745911_1678</name>
</gene>
<dbReference type="Pfam" id="PF13779">
    <property type="entry name" value="DUF4175"/>
    <property type="match status" value="1"/>
</dbReference>
<evidence type="ECO:0000256" key="2">
    <source>
        <dbReference type="SAM" id="MobiDB-lite"/>
    </source>
</evidence>
<dbReference type="RefSeq" id="WP_060604674.1">
    <property type="nucleotide sequence ID" value="NZ_FQZC01000002.1"/>
</dbReference>
<keyword evidence="3" id="KW-0812">Transmembrane</keyword>
<evidence type="ECO:0000256" key="1">
    <source>
        <dbReference type="SAM" id="Coils"/>
    </source>
</evidence>
<keyword evidence="3" id="KW-0472">Membrane</keyword>
<feature type="compositionally biased region" description="Gly residues" evidence="2">
    <location>
        <begin position="777"/>
        <end position="789"/>
    </location>
</feature>
<feature type="compositionally biased region" description="Basic and acidic residues" evidence="2">
    <location>
        <begin position="687"/>
        <end position="698"/>
    </location>
</feature>
<proteinExistence type="predicted"/>
<feature type="compositionally biased region" description="Basic and acidic residues" evidence="2">
    <location>
        <begin position="743"/>
        <end position="752"/>
    </location>
</feature>
<feature type="transmembrane region" description="Helical" evidence="3">
    <location>
        <begin position="63"/>
        <end position="82"/>
    </location>
</feature>
<keyword evidence="3" id="KW-1133">Transmembrane helix</keyword>
<feature type="coiled-coil region" evidence="1">
    <location>
        <begin position="596"/>
        <end position="649"/>
    </location>
</feature>
<accession>A0ABY1IFK5</accession>
<sequence>MAPADSNDQNRGQGGGTGFIPARLSAWFSIAVERFWPLVLGLSGLVGLFLILAWTGIFAAMPAPARIAVLTTLCLAALWLAWRNRHLRLPGAAAVTARVEEASHLANQPLRAQEERALGDDPVSMALWRIHQKRMAERLTGLTGGLPNTRTERLDPYGLRVLVALGVVTAFAYSFGPGGGRISDATTPLEGTVLAAARVDAWVTPPGYTGRAPIFLTGAEDSGPFGVPAGSVLSVRVSDGSGVDMSFRAADAAEAEIVPQAVDTPADGEAALPAPTSGPAEYEFALDRSGAVAVETRFRTLGAWQFDVVPDTVPVIAFDGEPRSARNGALEIGFTVEDDYGAPQGQALIEPVDVAENARPLIEPPSINLAMPRRTKGVAKGRTSANLVDSPYAGAAVRMTLAARDDAGQEGRSDPMELVLPQRPFNNPLARAVVEQRRILALDANAARRVVDLIDAVTLHADSFIPRTADYLALRAARERIAHAANDDDLRSAVDFLWEIALGIEQGNLSFAERRLRDAQQALSEALQNGASEEEIAELMQELREAMQEFMQAMAEAMRNQPPQNLGQMDNAQEISPQDLQRMMDRIEDLARSGSREAAQQLLSELQDMMNNLQMAQPGQQQPQGESPMQQQMNEMGELLQQQQQLMDQTFELGREDLRRQMQEGMEGMPQPPGAQGGEGQQPPSAEELRQQMEDLQRRQGQLQERLEALRQQMEESGLEPGKGMGRADEAMGQAEGALGRGSDGEAVDRQGEALQALREGAQDMMRQMQEAMQGQPGQGGQQQGGTMGPGAAPGEQRSGRDPLGRQRQTQGPDFGQDVDIPDEIDIQRARRILDQIREKLGDRLSPQQERDYLERLLRAQ</sequence>
<feature type="transmembrane region" description="Helical" evidence="3">
    <location>
        <begin position="35"/>
        <end position="57"/>
    </location>
</feature>
<feature type="compositionally biased region" description="Low complexity" evidence="2">
    <location>
        <begin position="699"/>
        <end position="716"/>
    </location>
</feature>
<organism evidence="4 5">
    <name type="scientific">Aureimonas altamirensis DSM 21988</name>
    <dbReference type="NCBI Taxonomy" id="1121026"/>
    <lineage>
        <taxon>Bacteria</taxon>
        <taxon>Pseudomonadati</taxon>
        <taxon>Pseudomonadota</taxon>
        <taxon>Alphaproteobacteria</taxon>
        <taxon>Hyphomicrobiales</taxon>
        <taxon>Aurantimonadaceae</taxon>
        <taxon>Aureimonas</taxon>
    </lineage>
</organism>
<keyword evidence="1" id="KW-0175">Coiled coil</keyword>
<dbReference type="Proteomes" id="UP000184290">
    <property type="component" value="Unassembled WGS sequence"/>
</dbReference>
<dbReference type="InterPro" id="IPR012683">
    <property type="entry name" value="CHP02302_TM"/>
</dbReference>
<evidence type="ECO:0000313" key="5">
    <source>
        <dbReference type="Proteomes" id="UP000184290"/>
    </source>
</evidence>
<feature type="transmembrane region" description="Helical" evidence="3">
    <location>
        <begin position="157"/>
        <end position="176"/>
    </location>
</feature>
<dbReference type="NCBIfam" id="TIGR02302">
    <property type="entry name" value="aProt_lowcomp"/>
    <property type="match status" value="1"/>
</dbReference>
<evidence type="ECO:0000313" key="4">
    <source>
        <dbReference type="EMBL" id="SHJ10168.1"/>
    </source>
</evidence>
<protein>
    <submittedName>
        <fullName evidence="4">TIGR02302 family protein</fullName>
    </submittedName>
</protein>
<evidence type="ECO:0000256" key="3">
    <source>
        <dbReference type="SAM" id="Phobius"/>
    </source>
</evidence>
<name>A0ABY1IFK5_9HYPH</name>
<dbReference type="EMBL" id="FQZC01000002">
    <property type="protein sequence ID" value="SHJ10168.1"/>
    <property type="molecule type" value="Genomic_DNA"/>
</dbReference>
<feature type="coiled-coil region" evidence="1">
    <location>
        <begin position="509"/>
        <end position="560"/>
    </location>
</feature>
<feature type="region of interest" description="Disordered" evidence="2">
    <location>
        <begin position="664"/>
        <end position="824"/>
    </location>
</feature>
<reference evidence="4 5" key="1">
    <citation type="submission" date="2016-11" db="EMBL/GenBank/DDBJ databases">
        <authorList>
            <person name="Varghese N."/>
            <person name="Submissions S."/>
        </authorList>
    </citation>
    <scope>NUCLEOTIDE SEQUENCE [LARGE SCALE GENOMIC DNA]</scope>
    <source>
        <strain evidence="4 5">DSM 21988</strain>
    </source>
</reference>